<feature type="region of interest" description="Disordered" evidence="2">
    <location>
        <begin position="1"/>
        <end position="26"/>
    </location>
</feature>
<sequence>MLGWMLKRGDNAPGAAEGGANTYGADDTMQADVLDTPAPVFAARAFKSALFGTPREEPRTRQLKPSASTDQGSRTPNSKPQGILLTPGTGTTRAKRVSFGRELDETAKRQNDALASKEGGPHKRTRLNEALEKARQNRITAVNNKAAATRSKKVCSDDEWEEEDDAEGDEDNYCNHDITLDLNEPHSQSGRYWKEEFEKYHQDAKVEMEKLLKYKQLAKSYAQMKDAEAIELAEKLKDEQQKVIKMEQKIAEKASNIISLHENTSEEASPELVAKLTKQTALAVQYRQRVQELEDQLEDFLQGRQNEADSRNRRRRQQTAASPRTQKTLVETQRELRRAKLQVREVNSLREQVSSLKEQLRAAEKRAAKAEAGATLQDAELSTARNLRAQLRAAREESRKKDEDIQQLKKDFEAFRMESQTRQEDTNSVLERAHAKIADLKKEVKMLRAGELEPKQDRHQLNPGEEQPPVRLATRTRDFNGKVARRSPEKAPLHERNIPNLARRSDEHLPSLRDKYRDGTTDAPAQSREPKTMYGAVADRPELERPKWQPFVPRSPRNRAYLGKDISNCIENGSLTPAGAISKDIGVDDLSTLAKRISHADKPEDAEPEHDELRSRFVRLGNPGVSDKHNSSTAIGNTSKSKLPPERRAAAMARIEQRRAEKLREQARSGIDKENVHP</sequence>
<feature type="coiled-coil region" evidence="1">
    <location>
        <begin position="229"/>
        <end position="303"/>
    </location>
</feature>
<feature type="compositionally biased region" description="Polar residues" evidence="2">
    <location>
        <begin position="318"/>
        <end position="328"/>
    </location>
</feature>
<dbReference type="STRING" id="857340.A0A086TC47"/>
<proteinExistence type="predicted"/>
<evidence type="ECO:0000256" key="2">
    <source>
        <dbReference type="SAM" id="MobiDB-lite"/>
    </source>
</evidence>
<dbReference type="HOGENOM" id="CLU_007643_2_0_1"/>
<feature type="domain" description="Spindle pole body-associated protein cut12" evidence="3">
    <location>
        <begin position="122"/>
        <end position="265"/>
    </location>
</feature>
<feature type="region of interest" description="Disordered" evidence="2">
    <location>
        <begin position="304"/>
        <end position="328"/>
    </location>
</feature>
<organism evidence="4 5">
    <name type="scientific">Hapsidospora chrysogenum (strain ATCC 11550 / CBS 779.69 / DSM 880 / IAM 14645 / JCM 23072 / IMI 49137)</name>
    <name type="common">Acremonium chrysogenum</name>
    <dbReference type="NCBI Taxonomy" id="857340"/>
    <lineage>
        <taxon>Eukaryota</taxon>
        <taxon>Fungi</taxon>
        <taxon>Dikarya</taxon>
        <taxon>Ascomycota</taxon>
        <taxon>Pezizomycotina</taxon>
        <taxon>Sordariomycetes</taxon>
        <taxon>Hypocreomycetidae</taxon>
        <taxon>Hypocreales</taxon>
        <taxon>Bionectriaceae</taxon>
        <taxon>Hapsidospora</taxon>
    </lineage>
</organism>
<evidence type="ECO:0000313" key="4">
    <source>
        <dbReference type="EMBL" id="KFH46929.1"/>
    </source>
</evidence>
<keyword evidence="1" id="KW-0175">Coiled coil</keyword>
<feature type="region of interest" description="Disordered" evidence="2">
    <location>
        <begin position="599"/>
        <end position="678"/>
    </location>
</feature>
<feature type="region of interest" description="Disordered" evidence="2">
    <location>
        <begin position="452"/>
        <end position="531"/>
    </location>
</feature>
<accession>A0A086TC47</accession>
<protein>
    <recommendedName>
        <fullName evidence="3">Spindle pole body-associated protein cut12 domain-containing protein</fullName>
    </recommendedName>
</protein>
<dbReference type="InterPro" id="IPR021589">
    <property type="entry name" value="Cut12"/>
</dbReference>
<feature type="compositionally biased region" description="Polar residues" evidence="2">
    <location>
        <begin position="63"/>
        <end position="80"/>
    </location>
</feature>
<dbReference type="OrthoDB" id="5383703at2759"/>
<comment type="caution">
    <text evidence="4">The sequence shown here is derived from an EMBL/GenBank/DDBJ whole genome shotgun (WGS) entry which is preliminary data.</text>
</comment>
<evidence type="ECO:0000259" key="3">
    <source>
        <dbReference type="Pfam" id="PF11500"/>
    </source>
</evidence>
<name>A0A086TC47_HAPC1</name>
<feature type="compositionally biased region" description="Polar residues" evidence="2">
    <location>
        <begin position="631"/>
        <end position="641"/>
    </location>
</feature>
<feature type="coiled-coil region" evidence="1">
    <location>
        <begin position="329"/>
        <end position="450"/>
    </location>
</feature>
<keyword evidence="5" id="KW-1185">Reference proteome</keyword>
<feature type="region of interest" description="Disordered" evidence="2">
    <location>
        <begin position="49"/>
        <end position="125"/>
    </location>
</feature>
<feature type="compositionally biased region" description="Basic and acidic residues" evidence="2">
    <location>
        <begin position="475"/>
        <end position="520"/>
    </location>
</feature>
<dbReference type="EMBL" id="JPKY01000014">
    <property type="protein sequence ID" value="KFH46929.1"/>
    <property type="molecule type" value="Genomic_DNA"/>
</dbReference>
<dbReference type="AlphaFoldDB" id="A0A086TC47"/>
<feature type="compositionally biased region" description="Basic and acidic residues" evidence="2">
    <location>
        <begin position="599"/>
        <end position="615"/>
    </location>
</feature>
<feature type="compositionally biased region" description="Basic and acidic residues" evidence="2">
    <location>
        <begin position="99"/>
        <end position="111"/>
    </location>
</feature>
<feature type="compositionally biased region" description="Basic and acidic residues" evidence="2">
    <location>
        <begin position="643"/>
        <end position="678"/>
    </location>
</feature>
<evidence type="ECO:0000313" key="5">
    <source>
        <dbReference type="Proteomes" id="UP000029964"/>
    </source>
</evidence>
<evidence type="ECO:0000256" key="1">
    <source>
        <dbReference type="SAM" id="Coils"/>
    </source>
</evidence>
<dbReference type="Pfam" id="PF11500">
    <property type="entry name" value="Cut12"/>
    <property type="match status" value="1"/>
</dbReference>
<reference evidence="5" key="1">
    <citation type="journal article" date="2014" name="Genome Announc.">
        <title>Genome sequence and annotation of Acremonium chrysogenum, producer of the beta-lactam antibiotic cephalosporin C.</title>
        <authorList>
            <person name="Terfehr D."/>
            <person name="Dahlmann T.A."/>
            <person name="Specht T."/>
            <person name="Zadra I."/>
            <person name="Kuernsteiner H."/>
            <person name="Kueck U."/>
        </authorList>
    </citation>
    <scope>NUCLEOTIDE SEQUENCE [LARGE SCALE GENOMIC DNA]</scope>
    <source>
        <strain evidence="5">ATCC 11550 / CBS 779.69 / DSM 880 / IAM 14645 / JCM 23072 / IMI 49137</strain>
    </source>
</reference>
<dbReference type="Proteomes" id="UP000029964">
    <property type="component" value="Unassembled WGS sequence"/>
</dbReference>
<gene>
    <name evidence="4" type="ORF">ACRE_022590</name>
</gene>